<evidence type="ECO:0000313" key="1">
    <source>
        <dbReference type="EMBL" id="MBW93400.1"/>
    </source>
</evidence>
<name>A0A2P2JIT9_RHIMU</name>
<sequence length="30" mass="3401">MQSTQLGSFSYQLVFPITNRTGLFCGILFM</sequence>
<organism evidence="1">
    <name type="scientific">Rhizophora mucronata</name>
    <name type="common">Asiatic mangrove</name>
    <dbReference type="NCBI Taxonomy" id="61149"/>
    <lineage>
        <taxon>Eukaryota</taxon>
        <taxon>Viridiplantae</taxon>
        <taxon>Streptophyta</taxon>
        <taxon>Embryophyta</taxon>
        <taxon>Tracheophyta</taxon>
        <taxon>Spermatophyta</taxon>
        <taxon>Magnoliopsida</taxon>
        <taxon>eudicotyledons</taxon>
        <taxon>Gunneridae</taxon>
        <taxon>Pentapetalae</taxon>
        <taxon>rosids</taxon>
        <taxon>fabids</taxon>
        <taxon>Malpighiales</taxon>
        <taxon>Rhizophoraceae</taxon>
        <taxon>Rhizophora</taxon>
    </lineage>
</organism>
<dbReference type="AlphaFoldDB" id="A0A2P2JIT9"/>
<proteinExistence type="predicted"/>
<protein>
    <submittedName>
        <fullName evidence="1">Uncharacterized protein</fullName>
    </submittedName>
</protein>
<dbReference type="EMBL" id="GGEC01012917">
    <property type="protein sequence ID" value="MBW93400.1"/>
    <property type="molecule type" value="Transcribed_RNA"/>
</dbReference>
<accession>A0A2P2JIT9</accession>
<reference evidence="1" key="1">
    <citation type="submission" date="2018-02" db="EMBL/GenBank/DDBJ databases">
        <title>Rhizophora mucronata_Transcriptome.</title>
        <authorList>
            <person name="Meera S.P."/>
            <person name="Sreeshan A."/>
            <person name="Augustine A."/>
        </authorList>
    </citation>
    <scope>NUCLEOTIDE SEQUENCE</scope>
    <source>
        <tissue evidence="1">Leaf</tissue>
    </source>
</reference>